<protein>
    <submittedName>
        <fullName evidence="2">Uncharacterized protein</fullName>
    </submittedName>
</protein>
<organism evidence="2 3">
    <name type="scientific">Colletotrichum asianum</name>
    <dbReference type="NCBI Taxonomy" id="702518"/>
    <lineage>
        <taxon>Eukaryota</taxon>
        <taxon>Fungi</taxon>
        <taxon>Dikarya</taxon>
        <taxon>Ascomycota</taxon>
        <taxon>Pezizomycotina</taxon>
        <taxon>Sordariomycetes</taxon>
        <taxon>Hypocreomycetidae</taxon>
        <taxon>Glomerellales</taxon>
        <taxon>Glomerellaceae</taxon>
        <taxon>Colletotrichum</taxon>
        <taxon>Colletotrichum gloeosporioides species complex</taxon>
    </lineage>
</organism>
<evidence type="ECO:0000256" key="1">
    <source>
        <dbReference type="SAM" id="MobiDB-lite"/>
    </source>
</evidence>
<accession>A0A8H3ZLJ7</accession>
<reference evidence="2 3" key="1">
    <citation type="submission" date="2019-12" db="EMBL/GenBank/DDBJ databases">
        <title>A genome sequence resource for the geographically widespread anthracnose pathogen Colletotrichum asianum.</title>
        <authorList>
            <person name="Meng Y."/>
        </authorList>
    </citation>
    <scope>NUCLEOTIDE SEQUENCE [LARGE SCALE GENOMIC DNA]</scope>
    <source>
        <strain evidence="2 3">ICMP 18580</strain>
    </source>
</reference>
<comment type="caution">
    <text evidence="2">The sequence shown here is derived from an EMBL/GenBank/DDBJ whole genome shotgun (WGS) entry which is preliminary data.</text>
</comment>
<sequence length="102" mass="11010">MVSLKQLGLQRIQKSSDGASLDGQFETVFMIEPHSKARNSLGAGTHGGRGDGEVDHKSRWTIDESDITSDITSAVGTNGIIDIKWRLSTIAARSRHSSGNCR</sequence>
<dbReference type="Proteomes" id="UP000434172">
    <property type="component" value="Unassembled WGS sequence"/>
</dbReference>
<keyword evidence="3" id="KW-1185">Reference proteome</keyword>
<gene>
    <name evidence="2" type="ORF">GQ607_016669</name>
</gene>
<dbReference type="AlphaFoldDB" id="A0A8H3ZLJ7"/>
<proteinExistence type="predicted"/>
<feature type="region of interest" description="Disordered" evidence="1">
    <location>
        <begin position="36"/>
        <end position="60"/>
    </location>
</feature>
<dbReference type="EMBL" id="WOWK01000172">
    <property type="protein sequence ID" value="KAF0316090.1"/>
    <property type="molecule type" value="Genomic_DNA"/>
</dbReference>
<name>A0A8H3ZLJ7_9PEZI</name>
<evidence type="ECO:0000313" key="3">
    <source>
        <dbReference type="Proteomes" id="UP000434172"/>
    </source>
</evidence>
<evidence type="ECO:0000313" key="2">
    <source>
        <dbReference type="EMBL" id="KAF0316090.1"/>
    </source>
</evidence>
<feature type="compositionally biased region" description="Basic and acidic residues" evidence="1">
    <location>
        <begin position="48"/>
        <end position="60"/>
    </location>
</feature>